<dbReference type="GO" id="GO:0009401">
    <property type="term" value="P:phosphoenolpyruvate-dependent sugar phosphotransferase system"/>
    <property type="evidence" value="ECO:0007669"/>
    <property type="project" value="UniProtKB-KW"/>
</dbReference>
<evidence type="ECO:0000256" key="9">
    <source>
        <dbReference type="SAM" id="Phobius"/>
    </source>
</evidence>
<feature type="transmembrane region" description="Helical" evidence="9">
    <location>
        <begin position="140"/>
        <end position="163"/>
    </location>
</feature>
<keyword evidence="3" id="KW-1003">Cell membrane</keyword>
<dbReference type="GO" id="GO:0090563">
    <property type="term" value="F:protein-phosphocysteine-sugar phosphotransferase activity"/>
    <property type="evidence" value="ECO:0007669"/>
    <property type="project" value="TreeGrafter"/>
</dbReference>
<keyword evidence="8 9" id="KW-0472">Membrane</keyword>
<dbReference type="NCBIfam" id="TIGR01427">
    <property type="entry name" value="PTS_IIC_fructo"/>
    <property type="match status" value="1"/>
</dbReference>
<dbReference type="GO" id="GO:0008982">
    <property type="term" value="F:protein-N(PI)-phosphohistidine-sugar phosphotransferase activity"/>
    <property type="evidence" value="ECO:0007669"/>
    <property type="project" value="InterPro"/>
</dbReference>
<proteinExistence type="predicted"/>
<feature type="transmembrane region" description="Helical" evidence="9">
    <location>
        <begin position="110"/>
        <end position="128"/>
    </location>
</feature>
<evidence type="ECO:0000313" key="12">
    <source>
        <dbReference type="Proteomes" id="UP000239181"/>
    </source>
</evidence>
<evidence type="ECO:0000256" key="5">
    <source>
        <dbReference type="ARBA" id="ARBA00022683"/>
    </source>
</evidence>
<dbReference type="Proteomes" id="UP000239181">
    <property type="component" value="Unassembled WGS sequence"/>
</dbReference>
<evidence type="ECO:0000256" key="8">
    <source>
        <dbReference type="ARBA" id="ARBA00023136"/>
    </source>
</evidence>
<keyword evidence="4" id="KW-0762">Sugar transport</keyword>
<dbReference type="AlphaFoldDB" id="A0A2S9ICE1"/>
<dbReference type="GO" id="GO:0005351">
    <property type="term" value="F:carbohydrate:proton symporter activity"/>
    <property type="evidence" value="ECO:0007669"/>
    <property type="project" value="InterPro"/>
</dbReference>
<dbReference type="PANTHER" id="PTHR30505">
    <property type="entry name" value="FRUCTOSE-LIKE PERMEASE"/>
    <property type="match status" value="1"/>
</dbReference>
<evidence type="ECO:0000259" key="10">
    <source>
        <dbReference type="PROSITE" id="PS51104"/>
    </source>
</evidence>
<dbReference type="InterPro" id="IPR050864">
    <property type="entry name" value="Bacterial_PTS_Sugar_Transport"/>
</dbReference>
<keyword evidence="6 9" id="KW-0812">Transmembrane</keyword>
<evidence type="ECO:0000256" key="3">
    <source>
        <dbReference type="ARBA" id="ARBA00022475"/>
    </source>
</evidence>
<dbReference type="InterPro" id="IPR003352">
    <property type="entry name" value="PTS_EIIC"/>
</dbReference>
<feature type="transmembrane region" description="Helical" evidence="9">
    <location>
        <begin position="20"/>
        <end position="39"/>
    </location>
</feature>
<dbReference type="RefSeq" id="WP_105592708.1">
    <property type="nucleotide sequence ID" value="NZ_PDET01000006.1"/>
</dbReference>
<evidence type="ECO:0000256" key="1">
    <source>
        <dbReference type="ARBA" id="ARBA00004429"/>
    </source>
</evidence>
<evidence type="ECO:0000256" key="2">
    <source>
        <dbReference type="ARBA" id="ARBA00022448"/>
    </source>
</evidence>
<keyword evidence="5" id="KW-0598">Phosphotransferase system</keyword>
<dbReference type="Pfam" id="PF02378">
    <property type="entry name" value="PTS_EIIC"/>
    <property type="match status" value="1"/>
</dbReference>
<evidence type="ECO:0000256" key="7">
    <source>
        <dbReference type="ARBA" id="ARBA00022989"/>
    </source>
</evidence>
<feature type="transmembrane region" description="Helical" evidence="9">
    <location>
        <begin position="256"/>
        <end position="276"/>
    </location>
</feature>
<protein>
    <submittedName>
        <fullName evidence="11">PTS fructose transporter subunit IIA</fullName>
    </submittedName>
</protein>
<reference evidence="11 12" key="1">
    <citation type="submission" date="2017-10" db="EMBL/GenBank/DDBJ databases">
        <title>Draft genome of two endophytic bacteria isolated from 'guarana' Paullinia cupana (Mart.) Ducke.</title>
        <authorList>
            <person name="Siqueira K.A."/>
            <person name="Liotti R.G."/>
            <person name="Mendes T.A."/>
            <person name="Soares M.A."/>
        </authorList>
    </citation>
    <scope>NUCLEOTIDE SEQUENCE [LARGE SCALE GENOMIC DNA]</scope>
    <source>
        <strain evidence="11 12">342</strain>
    </source>
</reference>
<name>A0A2S9ICE1_9GAMM</name>
<evidence type="ECO:0000256" key="4">
    <source>
        <dbReference type="ARBA" id="ARBA00022597"/>
    </source>
</evidence>
<feature type="transmembrane region" description="Helical" evidence="9">
    <location>
        <begin position="283"/>
        <end position="303"/>
    </location>
</feature>
<evidence type="ECO:0000256" key="6">
    <source>
        <dbReference type="ARBA" id="ARBA00022692"/>
    </source>
</evidence>
<accession>A0A2S9ICE1</accession>
<sequence length="367" mass="38085">MSENIKVIKDDLVKAFSTGVSYMMPVVVVGGICLALSLVGGEPVVGKGMVVTNPFLLNLGAIGSAGLGMMIPVLAAYISYSIAGKPGLTPGFITGFMASTPLGADHVVTGFLGAMLLGILSGYVAKWIKTWKVGKALMPVMPIMIIPIISTCIVGMLYLYVLIGPIGFAMKWLVSMLSNMQGSSGVILGLILGAMAAFDMGGPVNKTATAFTLALMAEGIYGPNGAYRIACAIPPLGIALSTFISQRKWAEDERRMGTSAAFMGLIGITEGAIPFAVKNLKTVLPSIIIGSAVGAGLAMIHGVESMVPHGGLIAIAGVNKAPMWYVIDMAIGVIVTAICLHILRPNITEPVKKSSAKKPITSDMNKA</sequence>
<dbReference type="OrthoDB" id="9782569at2"/>
<organism evidence="11 12">
    <name type="scientific">Pantoea coffeiphila</name>
    <dbReference type="NCBI Taxonomy" id="1465635"/>
    <lineage>
        <taxon>Bacteria</taxon>
        <taxon>Pseudomonadati</taxon>
        <taxon>Pseudomonadota</taxon>
        <taxon>Gammaproteobacteria</taxon>
        <taxon>Enterobacterales</taxon>
        <taxon>Erwiniaceae</taxon>
        <taxon>Pantoea</taxon>
    </lineage>
</organism>
<feature type="transmembrane region" description="Helical" evidence="9">
    <location>
        <begin position="59"/>
        <end position="80"/>
    </location>
</feature>
<evidence type="ECO:0000313" key="11">
    <source>
        <dbReference type="EMBL" id="PRD15452.1"/>
    </source>
</evidence>
<feature type="transmembrane region" description="Helical" evidence="9">
    <location>
        <begin position="323"/>
        <end position="343"/>
    </location>
</feature>
<gene>
    <name evidence="11" type="ORF">CQW29_10620</name>
</gene>
<feature type="transmembrane region" description="Helical" evidence="9">
    <location>
        <begin position="183"/>
        <end position="204"/>
    </location>
</feature>
<dbReference type="PROSITE" id="PS51104">
    <property type="entry name" value="PTS_EIIC_TYPE_2"/>
    <property type="match status" value="1"/>
</dbReference>
<comment type="caution">
    <text evidence="11">The sequence shown here is derived from an EMBL/GenBank/DDBJ whole genome shotgun (WGS) entry which is preliminary data.</text>
</comment>
<keyword evidence="2" id="KW-0813">Transport</keyword>
<dbReference type="InterPro" id="IPR013014">
    <property type="entry name" value="PTS_EIIC_2"/>
</dbReference>
<feature type="domain" description="PTS EIIC type-2" evidence="10">
    <location>
        <begin position="12"/>
        <end position="351"/>
    </location>
</feature>
<keyword evidence="12" id="KW-1185">Reference proteome</keyword>
<dbReference type="GO" id="GO:0005886">
    <property type="term" value="C:plasma membrane"/>
    <property type="evidence" value="ECO:0007669"/>
    <property type="project" value="UniProtKB-SubCell"/>
</dbReference>
<comment type="subcellular location">
    <subcellularLocation>
        <location evidence="1">Cell inner membrane</location>
        <topology evidence="1">Multi-pass membrane protein</topology>
    </subcellularLocation>
</comment>
<feature type="transmembrane region" description="Helical" evidence="9">
    <location>
        <begin position="225"/>
        <end position="244"/>
    </location>
</feature>
<dbReference type="InterPro" id="IPR006327">
    <property type="entry name" value="PTS_IIC_fruc"/>
</dbReference>
<dbReference type="PANTHER" id="PTHR30505:SF0">
    <property type="entry name" value="FRUCTOSE-LIKE PTS SYSTEM EIIBC COMPONENT-RELATED"/>
    <property type="match status" value="1"/>
</dbReference>
<dbReference type="EMBL" id="PDET01000006">
    <property type="protein sequence ID" value="PRD15452.1"/>
    <property type="molecule type" value="Genomic_DNA"/>
</dbReference>
<keyword evidence="7 9" id="KW-1133">Transmembrane helix</keyword>